<feature type="region of interest" description="Disordered" evidence="1">
    <location>
        <begin position="284"/>
        <end position="370"/>
    </location>
</feature>
<gene>
    <name evidence="2" type="ORF">BDU57DRAFT_546482</name>
</gene>
<proteinExistence type="predicted"/>
<dbReference type="EMBL" id="ML979133">
    <property type="protein sequence ID" value="KAF1919925.1"/>
    <property type="molecule type" value="Genomic_DNA"/>
</dbReference>
<feature type="region of interest" description="Disordered" evidence="1">
    <location>
        <begin position="215"/>
        <end position="255"/>
    </location>
</feature>
<sequence length="370" mass="42128">MATLPVSLHMLYRKQYFYDDFARHVKNRCESGYEALMNSEQWLLQHKTITQGLRSSKRVPMLLVGTPYYRNGAQALYAFATGLTVEYYCGYESQEYVWPLPEHAGNKVYFGEPLVFISGEQDAQGMTKSRRNGKALAELIISVIFLQNNELGYIENCQVRDLLQEFEYACVNFETNRDIANDKKRAKEAEYWANEESQETAKEYRQQNSEHEGMYSGVKMEPDSDDDGRSSFQSRANRMPSSARSYTTSHIRAGTSYGNNNSAYTFSSRGNNHRFWALNPLPSAARSHGASSAATPSRRSDTSYSRLTSPRDVEGRLKRVSQARRTLKEFHRGSVAELERRTQAAEAEERSARAKAEREAGISQRRSGPC</sequence>
<feature type="compositionally biased region" description="Basic and acidic residues" evidence="1">
    <location>
        <begin position="326"/>
        <end position="360"/>
    </location>
</feature>
<accession>A0A6A5QW38</accession>
<evidence type="ECO:0000256" key="1">
    <source>
        <dbReference type="SAM" id="MobiDB-lite"/>
    </source>
</evidence>
<dbReference type="OrthoDB" id="3779466at2759"/>
<reference evidence="2" key="1">
    <citation type="journal article" date="2020" name="Stud. Mycol.">
        <title>101 Dothideomycetes genomes: a test case for predicting lifestyles and emergence of pathogens.</title>
        <authorList>
            <person name="Haridas S."/>
            <person name="Albert R."/>
            <person name="Binder M."/>
            <person name="Bloem J."/>
            <person name="Labutti K."/>
            <person name="Salamov A."/>
            <person name="Andreopoulos B."/>
            <person name="Baker S."/>
            <person name="Barry K."/>
            <person name="Bills G."/>
            <person name="Bluhm B."/>
            <person name="Cannon C."/>
            <person name="Castanera R."/>
            <person name="Culley D."/>
            <person name="Daum C."/>
            <person name="Ezra D."/>
            <person name="Gonzalez J."/>
            <person name="Henrissat B."/>
            <person name="Kuo A."/>
            <person name="Liang C."/>
            <person name="Lipzen A."/>
            <person name="Lutzoni F."/>
            <person name="Magnuson J."/>
            <person name="Mondo S."/>
            <person name="Nolan M."/>
            <person name="Ohm R."/>
            <person name="Pangilinan J."/>
            <person name="Park H.-J."/>
            <person name="Ramirez L."/>
            <person name="Alfaro M."/>
            <person name="Sun H."/>
            <person name="Tritt A."/>
            <person name="Yoshinaga Y."/>
            <person name="Zwiers L.-H."/>
            <person name="Turgeon B."/>
            <person name="Goodwin S."/>
            <person name="Spatafora J."/>
            <person name="Crous P."/>
            <person name="Grigoriev I."/>
        </authorList>
    </citation>
    <scope>NUCLEOTIDE SEQUENCE</scope>
    <source>
        <strain evidence="2">HMLAC05119</strain>
    </source>
</reference>
<keyword evidence="3" id="KW-1185">Reference proteome</keyword>
<feature type="compositionally biased region" description="Low complexity" evidence="1">
    <location>
        <begin position="284"/>
        <end position="294"/>
    </location>
</feature>
<evidence type="ECO:0000313" key="2">
    <source>
        <dbReference type="EMBL" id="KAF1919925.1"/>
    </source>
</evidence>
<organism evidence="2 3">
    <name type="scientific">Ampelomyces quisqualis</name>
    <name type="common">Powdery mildew agent</name>
    <dbReference type="NCBI Taxonomy" id="50730"/>
    <lineage>
        <taxon>Eukaryota</taxon>
        <taxon>Fungi</taxon>
        <taxon>Dikarya</taxon>
        <taxon>Ascomycota</taxon>
        <taxon>Pezizomycotina</taxon>
        <taxon>Dothideomycetes</taxon>
        <taxon>Pleosporomycetidae</taxon>
        <taxon>Pleosporales</taxon>
        <taxon>Pleosporineae</taxon>
        <taxon>Phaeosphaeriaceae</taxon>
        <taxon>Ampelomyces</taxon>
    </lineage>
</organism>
<protein>
    <submittedName>
        <fullName evidence="2">Uncharacterized protein</fullName>
    </submittedName>
</protein>
<name>A0A6A5QW38_AMPQU</name>
<feature type="compositionally biased region" description="Polar residues" evidence="1">
    <location>
        <begin position="230"/>
        <end position="255"/>
    </location>
</feature>
<evidence type="ECO:0000313" key="3">
    <source>
        <dbReference type="Proteomes" id="UP000800096"/>
    </source>
</evidence>
<dbReference type="Proteomes" id="UP000800096">
    <property type="component" value="Unassembled WGS sequence"/>
</dbReference>
<dbReference type="AlphaFoldDB" id="A0A6A5QW38"/>